<accession>A0A0B8NUH6</accession>
<evidence type="ECO:0000259" key="1">
    <source>
        <dbReference type="Pfam" id="PF21302"/>
    </source>
</evidence>
<evidence type="ECO:0000313" key="2">
    <source>
        <dbReference type="EMBL" id="GAM54788.1"/>
    </source>
</evidence>
<reference evidence="2 3" key="2">
    <citation type="submission" date="2015-01" db="EMBL/GenBank/DDBJ databases">
        <authorList>
            <consortium name="NBRP consortium"/>
            <person name="Sawabe T."/>
            <person name="Meirelles P."/>
            <person name="Feng G."/>
            <person name="Sayaka M."/>
            <person name="Hattori M."/>
            <person name="Ohkuma M."/>
        </authorList>
    </citation>
    <scope>NUCLEOTIDE SEQUENCE [LARGE SCALE GENOMIC DNA]</scope>
    <source>
        <strain evidence="3">JCM 19231</strain>
    </source>
</reference>
<dbReference type="GO" id="GO:0032259">
    <property type="term" value="P:methylation"/>
    <property type="evidence" value="ECO:0007669"/>
    <property type="project" value="UniProtKB-KW"/>
</dbReference>
<keyword evidence="2" id="KW-0489">Methyltransferase</keyword>
<dbReference type="InterPro" id="IPR029063">
    <property type="entry name" value="SAM-dependent_MTases_sf"/>
</dbReference>
<dbReference type="SUPFAM" id="SSF53335">
    <property type="entry name" value="S-adenosyl-L-methionine-dependent methyltransferases"/>
    <property type="match status" value="1"/>
</dbReference>
<comment type="caution">
    <text evidence="2">The sequence shown here is derived from an EMBL/GenBank/DDBJ whole genome shotgun (WGS) entry which is preliminary data.</text>
</comment>
<dbReference type="Proteomes" id="UP000031671">
    <property type="component" value="Unassembled WGS sequence"/>
</dbReference>
<dbReference type="GO" id="GO:0008168">
    <property type="term" value="F:methyltransferase activity"/>
    <property type="evidence" value="ECO:0007669"/>
    <property type="project" value="UniProtKB-KW"/>
</dbReference>
<dbReference type="AlphaFoldDB" id="A0A0B8NUH6"/>
<evidence type="ECO:0000313" key="3">
    <source>
        <dbReference type="Proteomes" id="UP000031671"/>
    </source>
</evidence>
<protein>
    <submittedName>
        <fullName evidence="2">Ribosomal RNA large subunit methyltransferase A</fullName>
    </submittedName>
</protein>
<keyword evidence="2" id="KW-0808">Transferase</keyword>
<gene>
    <name evidence="2" type="ORF">JCM19231_4524</name>
</gene>
<reference evidence="2 3" key="1">
    <citation type="submission" date="2015-01" db="EMBL/GenBank/DDBJ databases">
        <title>Vibrio sp. C1 JCM 19231 whole genome shotgun sequence.</title>
        <authorList>
            <person name="Sawabe T."/>
            <person name="Meirelles P."/>
            <person name="Feng G."/>
            <person name="Sayaka M."/>
            <person name="Hattori M."/>
            <person name="Ohkuma M."/>
        </authorList>
    </citation>
    <scope>NUCLEOTIDE SEQUENCE [LARGE SCALE GENOMIC DNA]</scope>
    <source>
        <strain evidence="3">JCM 19231</strain>
    </source>
</reference>
<dbReference type="EMBL" id="BBRZ01000007">
    <property type="protein sequence ID" value="GAM54788.1"/>
    <property type="molecule type" value="Genomic_DNA"/>
</dbReference>
<name>A0A0B8NUH6_9VIBR</name>
<dbReference type="Pfam" id="PF21302">
    <property type="entry name" value="Zn_ribbon_RlmA"/>
    <property type="match status" value="1"/>
</dbReference>
<dbReference type="Gene3D" id="3.40.50.150">
    <property type="entry name" value="Vaccinia Virus protein VP39"/>
    <property type="match status" value="1"/>
</dbReference>
<organism evidence="2 3">
    <name type="scientific">Vibrio ishigakensis</name>
    <dbReference type="NCBI Taxonomy" id="1481914"/>
    <lineage>
        <taxon>Bacteria</taxon>
        <taxon>Pseudomonadati</taxon>
        <taxon>Pseudomonadota</taxon>
        <taxon>Gammaproteobacteria</taxon>
        <taxon>Vibrionales</taxon>
        <taxon>Vibrionaceae</taxon>
        <taxon>Vibrio</taxon>
    </lineage>
</organism>
<proteinExistence type="predicted"/>
<sequence>MHYICPICASPLTLTERTFCCGNRHSFDLAKEGYVNLMPANHKHSKNPGDSKEMMQARREFLATGHYAKLSETLAKVAMDSVSGSDNVTLLDMAAVKATTQMAFARLSQKQHRCTDSTSLRLPCATPQSAIQNAILVWRPAIACRLQIIV</sequence>
<feature type="domain" description="23S rRNA (guanine(745)-N(1))-methyltransferase N-terminal" evidence="1">
    <location>
        <begin position="3"/>
        <end position="46"/>
    </location>
</feature>
<dbReference type="InterPro" id="IPR048647">
    <property type="entry name" value="RlmA_N"/>
</dbReference>
<keyword evidence="3" id="KW-1185">Reference proteome</keyword>